<dbReference type="InterPro" id="IPR036280">
    <property type="entry name" value="Multihaem_cyt_sf"/>
</dbReference>
<keyword evidence="1" id="KW-0732">Signal</keyword>
<dbReference type="Proteomes" id="UP000198571">
    <property type="component" value="Unassembled WGS sequence"/>
</dbReference>
<protein>
    <submittedName>
        <fullName evidence="2">Nitrate reductase cytochrome c-type subunit</fullName>
    </submittedName>
</protein>
<dbReference type="SUPFAM" id="SSF48695">
    <property type="entry name" value="Multiheme cytochromes"/>
    <property type="match status" value="1"/>
</dbReference>
<gene>
    <name evidence="2" type="ORF">SAMN05518684_101109</name>
</gene>
<dbReference type="InterPro" id="IPR005591">
    <property type="entry name" value="NapB"/>
</dbReference>
<proteinExistence type="predicted"/>
<sequence length="133" mass="14793">MFKLLLSKTLLLLLSAAFIFTVAACSGNDEAEEAEAESFTLPQLTEERADAATMVLVSAPPVQPEDHVNRWNAEQQEASCLTCHENEDTGAAMLPDDHYIDNNRENDVYRTYCIQCHGEQKDDKPGFNRDAGD</sequence>
<reference evidence="3" key="1">
    <citation type="submission" date="2016-10" db="EMBL/GenBank/DDBJ databases">
        <authorList>
            <person name="Varghese N."/>
            <person name="Submissions S."/>
        </authorList>
    </citation>
    <scope>NUCLEOTIDE SEQUENCE [LARGE SCALE GENOMIC DNA]</scope>
    <source>
        <strain evidence="3">S9</strain>
    </source>
</reference>
<dbReference type="AlphaFoldDB" id="A0A1H9P1T4"/>
<dbReference type="Gene3D" id="3.90.10.10">
    <property type="entry name" value="Cytochrome C3"/>
    <property type="match status" value="1"/>
</dbReference>
<evidence type="ECO:0000256" key="1">
    <source>
        <dbReference type="SAM" id="SignalP"/>
    </source>
</evidence>
<evidence type="ECO:0000313" key="2">
    <source>
        <dbReference type="EMBL" id="SER42150.1"/>
    </source>
</evidence>
<dbReference type="STRING" id="1601833.SAMN05518684_101109"/>
<evidence type="ECO:0000313" key="3">
    <source>
        <dbReference type="Proteomes" id="UP000198571"/>
    </source>
</evidence>
<name>A0A1H9P1T4_9BACI</name>
<accession>A0A1H9P1T4</accession>
<dbReference type="Pfam" id="PF03892">
    <property type="entry name" value="NapB"/>
    <property type="match status" value="1"/>
</dbReference>
<dbReference type="EMBL" id="FOGT01000001">
    <property type="protein sequence ID" value="SER42150.1"/>
    <property type="molecule type" value="Genomic_DNA"/>
</dbReference>
<feature type="signal peptide" evidence="1">
    <location>
        <begin position="1"/>
        <end position="23"/>
    </location>
</feature>
<dbReference type="PROSITE" id="PS51257">
    <property type="entry name" value="PROKAR_LIPOPROTEIN"/>
    <property type="match status" value="1"/>
</dbReference>
<organism evidence="2 3">
    <name type="scientific">Salipaludibacillus aurantiacus</name>
    <dbReference type="NCBI Taxonomy" id="1601833"/>
    <lineage>
        <taxon>Bacteria</taxon>
        <taxon>Bacillati</taxon>
        <taxon>Bacillota</taxon>
        <taxon>Bacilli</taxon>
        <taxon>Bacillales</taxon>
        <taxon>Bacillaceae</taxon>
    </lineage>
</organism>
<feature type="chain" id="PRO_5038903610" evidence="1">
    <location>
        <begin position="24"/>
        <end position="133"/>
    </location>
</feature>
<keyword evidence="3" id="KW-1185">Reference proteome</keyword>
<dbReference type="GO" id="GO:0009061">
    <property type="term" value="P:anaerobic respiration"/>
    <property type="evidence" value="ECO:0007669"/>
    <property type="project" value="InterPro"/>
</dbReference>
<dbReference type="RefSeq" id="WP_177174132.1">
    <property type="nucleotide sequence ID" value="NZ_FOGT01000001.1"/>
</dbReference>